<evidence type="ECO:0000256" key="2">
    <source>
        <dbReference type="ARBA" id="ARBA00022475"/>
    </source>
</evidence>
<feature type="transmembrane region" description="Helical" evidence="7">
    <location>
        <begin position="30"/>
        <end position="49"/>
    </location>
</feature>
<dbReference type="NCBIfam" id="TIGR00544">
    <property type="entry name" value="lgt"/>
    <property type="match status" value="1"/>
</dbReference>
<keyword evidence="3 7" id="KW-0808">Transferase</keyword>
<protein>
    <recommendedName>
        <fullName evidence="7">Phosphatidylglycerol--prolipoprotein diacylglyceryl transferase</fullName>
        <ecNumber evidence="7">2.5.1.145</ecNumber>
    </recommendedName>
</protein>
<dbReference type="GO" id="GO:0008961">
    <property type="term" value="F:phosphatidylglycerol-prolipoprotein diacylglyceryl transferase activity"/>
    <property type="evidence" value="ECO:0007669"/>
    <property type="project" value="UniProtKB-EC"/>
</dbReference>
<comment type="function">
    <text evidence="7">Catalyzes the transfer of the diacylglyceryl group from phosphatidylglycerol to the sulfhydryl group of the N-terminal cysteine of a prolipoprotein, the first step in the formation of mature lipoproteins.</text>
</comment>
<feature type="transmembrane region" description="Helical" evidence="7">
    <location>
        <begin position="100"/>
        <end position="121"/>
    </location>
</feature>
<evidence type="ECO:0000256" key="3">
    <source>
        <dbReference type="ARBA" id="ARBA00022679"/>
    </source>
</evidence>
<evidence type="ECO:0000256" key="6">
    <source>
        <dbReference type="ARBA" id="ARBA00023136"/>
    </source>
</evidence>
<keyword evidence="5 7" id="KW-1133">Transmembrane helix</keyword>
<keyword evidence="4 7" id="KW-0812">Transmembrane</keyword>
<dbReference type="EC" id="2.5.1.145" evidence="7"/>
<dbReference type="PANTHER" id="PTHR30589">
    <property type="entry name" value="PROLIPOPROTEIN DIACYLGLYCERYL TRANSFERASE"/>
    <property type="match status" value="1"/>
</dbReference>
<name>A0ABY7M524_9CHLR</name>
<organism evidence="8 9">
    <name type="scientific">Tepidiforma flava</name>
    <dbReference type="NCBI Taxonomy" id="3004094"/>
    <lineage>
        <taxon>Bacteria</taxon>
        <taxon>Bacillati</taxon>
        <taxon>Chloroflexota</taxon>
        <taxon>Tepidiformia</taxon>
        <taxon>Tepidiformales</taxon>
        <taxon>Tepidiformaceae</taxon>
        <taxon>Tepidiforma</taxon>
    </lineage>
</organism>
<dbReference type="Proteomes" id="UP001212803">
    <property type="component" value="Chromosome"/>
</dbReference>
<dbReference type="PANTHER" id="PTHR30589:SF0">
    <property type="entry name" value="PHOSPHATIDYLGLYCEROL--PROLIPOPROTEIN DIACYLGLYCERYL TRANSFERASE"/>
    <property type="match status" value="1"/>
</dbReference>
<keyword evidence="9" id="KW-1185">Reference proteome</keyword>
<gene>
    <name evidence="7 8" type="primary">lgt</name>
    <name evidence="8" type="ORF">O0235_08770</name>
</gene>
<reference evidence="8 9" key="1">
    <citation type="journal article" date="2023" name="ISME J.">
        <title>Thermophilic Dehalococcoidia with unusual traits shed light on an unexpected past.</title>
        <authorList>
            <person name="Palmer M."/>
            <person name="Covington J.K."/>
            <person name="Zhou E.M."/>
            <person name="Thomas S.C."/>
            <person name="Habib N."/>
            <person name="Seymour C.O."/>
            <person name="Lai D."/>
            <person name="Johnston J."/>
            <person name="Hashimi A."/>
            <person name="Jiao J.Y."/>
            <person name="Muok A.R."/>
            <person name="Liu L."/>
            <person name="Xian W.D."/>
            <person name="Zhi X.Y."/>
            <person name="Li M.M."/>
            <person name="Silva L.P."/>
            <person name="Bowen B.P."/>
            <person name="Louie K."/>
            <person name="Briegel A."/>
            <person name="Pett-Ridge J."/>
            <person name="Weber P.K."/>
            <person name="Tocheva E.I."/>
            <person name="Woyke T."/>
            <person name="Northen T.R."/>
            <person name="Mayali X."/>
            <person name="Li W.J."/>
            <person name="Hedlund B.P."/>
        </authorList>
    </citation>
    <scope>NUCLEOTIDE SEQUENCE [LARGE SCALE GENOMIC DNA]</scope>
    <source>
        <strain evidence="8 9">YIM 72310</strain>
    </source>
</reference>
<dbReference type="HAMAP" id="MF_01147">
    <property type="entry name" value="Lgt"/>
    <property type="match status" value="1"/>
</dbReference>
<comment type="pathway">
    <text evidence="7">Protein modification; lipoprotein biosynthesis (diacylglyceryl transfer).</text>
</comment>
<comment type="similarity">
    <text evidence="1 7">Belongs to the Lgt family.</text>
</comment>
<dbReference type="RefSeq" id="WP_270055414.1">
    <property type="nucleotide sequence ID" value="NZ_CP115149.1"/>
</dbReference>
<evidence type="ECO:0000313" key="8">
    <source>
        <dbReference type="EMBL" id="WBL34886.1"/>
    </source>
</evidence>
<sequence>MGAIFLPFLAIVIDINPVMAEFGPFTLTWHGLFTAIGILAGVTLSVWLAKRDGIPVEVAQEIALVGVPCAIVGARLFYVVEHWDRFQNDLPSIVFGITEGGITLYGGLVGGVLGGLIYAIWHKWPIGIGLDAAAPGMILGQGIGRIGDLINGEHIAKRTDLPWGVKYLHPDSPQYQYNLLNQDPNNPLRPLDTYAVHPVAGGYELIGDFIILGILLFVCYRVIKVPGWVFCSYVAMYGIMRFFLSYFRVDEQVIGGVPVPQITAAITLGIAVIAAGILYKKPGPITPEYAMRVWGRLPEDIAPKDEGQTGAGAEATRA</sequence>
<dbReference type="EMBL" id="CP115149">
    <property type="protein sequence ID" value="WBL34886.1"/>
    <property type="molecule type" value="Genomic_DNA"/>
</dbReference>
<evidence type="ECO:0000256" key="5">
    <source>
        <dbReference type="ARBA" id="ARBA00022989"/>
    </source>
</evidence>
<evidence type="ECO:0000313" key="9">
    <source>
        <dbReference type="Proteomes" id="UP001212803"/>
    </source>
</evidence>
<feature type="transmembrane region" description="Helical" evidence="7">
    <location>
        <begin position="128"/>
        <end position="147"/>
    </location>
</feature>
<keyword evidence="2 7" id="KW-1003">Cell membrane</keyword>
<proteinExistence type="inferred from homology"/>
<feature type="transmembrane region" description="Helical" evidence="7">
    <location>
        <begin position="227"/>
        <end position="247"/>
    </location>
</feature>
<comment type="subcellular location">
    <subcellularLocation>
        <location evidence="7">Cell membrane</location>
        <topology evidence="7">Multi-pass membrane protein</topology>
    </subcellularLocation>
</comment>
<evidence type="ECO:0000256" key="4">
    <source>
        <dbReference type="ARBA" id="ARBA00022692"/>
    </source>
</evidence>
<comment type="catalytic activity">
    <reaction evidence="7">
        <text>L-cysteinyl-[prolipoprotein] + a 1,2-diacyl-sn-glycero-3-phospho-(1'-sn-glycerol) = an S-1,2-diacyl-sn-glyceryl-L-cysteinyl-[prolipoprotein] + sn-glycerol 1-phosphate + H(+)</text>
        <dbReference type="Rhea" id="RHEA:56712"/>
        <dbReference type="Rhea" id="RHEA-COMP:14679"/>
        <dbReference type="Rhea" id="RHEA-COMP:14680"/>
        <dbReference type="ChEBI" id="CHEBI:15378"/>
        <dbReference type="ChEBI" id="CHEBI:29950"/>
        <dbReference type="ChEBI" id="CHEBI:57685"/>
        <dbReference type="ChEBI" id="CHEBI:64716"/>
        <dbReference type="ChEBI" id="CHEBI:140658"/>
        <dbReference type="EC" id="2.5.1.145"/>
    </reaction>
</comment>
<feature type="transmembrane region" description="Helical" evidence="7">
    <location>
        <begin position="259"/>
        <end position="279"/>
    </location>
</feature>
<dbReference type="InterPro" id="IPR001640">
    <property type="entry name" value="Lgt"/>
</dbReference>
<feature type="transmembrane region" description="Helical" evidence="7">
    <location>
        <begin position="200"/>
        <end position="220"/>
    </location>
</feature>
<feature type="binding site" evidence="7">
    <location>
        <position position="145"/>
    </location>
    <ligand>
        <name>a 1,2-diacyl-sn-glycero-3-phospho-(1'-sn-glycerol)</name>
        <dbReference type="ChEBI" id="CHEBI:64716"/>
    </ligand>
</feature>
<dbReference type="Pfam" id="PF01790">
    <property type="entry name" value="LGT"/>
    <property type="match status" value="1"/>
</dbReference>
<accession>A0ABY7M524</accession>
<evidence type="ECO:0000256" key="1">
    <source>
        <dbReference type="ARBA" id="ARBA00007150"/>
    </source>
</evidence>
<evidence type="ECO:0000256" key="7">
    <source>
        <dbReference type="HAMAP-Rule" id="MF_01147"/>
    </source>
</evidence>
<feature type="transmembrane region" description="Helical" evidence="7">
    <location>
        <begin position="61"/>
        <end position="80"/>
    </location>
</feature>
<keyword evidence="6 7" id="KW-0472">Membrane</keyword>